<dbReference type="PANTHER" id="PTHR30055:SF234">
    <property type="entry name" value="HTH-TYPE TRANSCRIPTIONAL REGULATOR BETI"/>
    <property type="match status" value="1"/>
</dbReference>
<protein>
    <submittedName>
        <fullName evidence="6">TetR/AcrR family transcriptional regulator</fullName>
    </submittedName>
</protein>
<evidence type="ECO:0000259" key="5">
    <source>
        <dbReference type="PROSITE" id="PS50977"/>
    </source>
</evidence>
<dbReference type="Pfam" id="PF00440">
    <property type="entry name" value="TetR_N"/>
    <property type="match status" value="1"/>
</dbReference>
<dbReference type="Proteomes" id="UP000272474">
    <property type="component" value="Unassembled WGS sequence"/>
</dbReference>
<keyword evidence="2 4" id="KW-0238">DNA-binding</keyword>
<accession>A0A3A9YYC6</accession>
<dbReference type="GO" id="GO:0003700">
    <property type="term" value="F:DNA-binding transcription factor activity"/>
    <property type="evidence" value="ECO:0007669"/>
    <property type="project" value="TreeGrafter"/>
</dbReference>
<dbReference type="OrthoDB" id="155497at2"/>
<dbReference type="InterPro" id="IPR001647">
    <property type="entry name" value="HTH_TetR"/>
</dbReference>
<evidence type="ECO:0000313" key="7">
    <source>
        <dbReference type="Proteomes" id="UP000272474"/>
    </source>
</evidence>
<dbReference type="InterPro" id="IPR009057">
    <property type="entry name" value="Homeodomain-like_sf"/>
</dbReference>
<sequence length="222" mass="24692">MAGLRERKKQQTRRHISDVATGLFCQRGFEAVTVAEIAEAADVSVNTVYNYFPTKEGLFFDREDEVVSRLARRVRERAVGESAAEAVLRGIREDILAKEPTAGLTEHYGEFLRVVFNSPTLTAYLMRMQRSMGIALAEVLREEAGAGPGDRIPDLIAGQLVWVQSYVYRIAGEFRGAATLDERVAHMLETLEAAEYLLSDRVLGYARRPPGRAPRPEGPTPP</sequence>
<dbReference type="InterPro" id="IPR050109">
    <property type="entry name" value="HTH-type_TetR-like_transc_reg"/>
</dbReference>
<keyword evidence="3" id="KW-0804">Transcription</keyword>
<name>A0A3A9YYC6_9ACTN</name>
<keyword evidence="7" id="KW-1185">Reference proteome</keyword>
<dbReference type="GO" id="GO:0000976">
    <property type="term" value="F:transcription cis-regulatory region binding"/>
    <property type="evidence" value="ECO:0007669"/>
    <property type="project" value="TreeGrafter"/>
</dbReference>
<evidence type="ECO:0000256" key="2">
    <source>
        <dbReference type="ARBA" id="ARBA00023125"/>
    </source>
</evidence>
<dbReference type="AlphaFoldDB" id="A0A3A9YYC6"/>
<proteinExistence type="predicted"/>
<dbReference type="RefSeq" id="WP_120680805.1">
    <property type="nucleotide sequence ID" value="NZ_RBAL01000009.1"/>
</dbReference>
<evidence type="ECO:0000256" key="1">
    <source>
        <dbReference type="ARBA" id="ARBA00023015"/>
    </source>
</evidence>
<dbReference type="EMBL" id="RBAL01000009">
    <property type="protein sequence ID" value="RKN40900.1"/>
    <property type="molecule type" value="Genomic_DNA"/>
</dbReference>
<reference evidence="6 7" key="1">
    <citation type="journal article" date="2014" name="Int. J. Syst. Evol. Microbiol.">
        <title>Streptomyces hoynatensis sp. nov., isolated from deep marine sediment.</title>
        <authorList>
            <person name="Veyisoglu A."/>
            <person name="Sahin N."/>
        </authorList>
    </citation>
    <scope>NUCLEOTIDE SEQUENCE [LARGE SCALE GENOMIC DNA]</scope>
    <source>
        <strain evidence="6 7">KCTC 29097</strain>
    </source>
</reference>
<dbReference type="PRINTS" id="PR00455">
    <property type="entry name" value="HTHTETR"/>
</dbReference>
<gene>
    <name evidence="6" type="ORF">D7294_17680</name>
</gene>
<organism evidence="6 7">
    <name type="scientific">Streptomyces hoynatensis</name>
    <dbReference type="NCBI Taxonomy" id="1141874"/>
    <lineage>
        <taxon>Bacteria</taxon>
        <taxon>Bacillati</taxon>
        <taxon>Actinomycetota</taxon>
        <taxon>Actinomycetes</taxon>
        <taxon>Kitasatosporales</taxon>
        <taxon>Streptomycetaceae</taxon>
        <taxon>Streptomyces</taxon>
    </lineage>
</organism>
<dbReference type="Gene3D" id="1.10.10.60">
    <property type="entry name" value="Homeodomain-like"/>
    <property type="match status" value="1"/>
</dbReference>
<dbReference type="PANTHER" id="PTHR30055">
    <property type="entry name" value="HTH-TYPE TRANSCRIPTIONAL REGULATOR RUTR"/>
    <property type="match status" value="1"/>
</dbReference>
<dbReference type="SUPFAM" id="SSF46689">
    <property type="entry name" value="Homeodomain-like"/>
    <property type="match status" value="1"/>
</dbReference>
<feature type="domain" description="HTH tetR-type" evidence="5">
    <location>
        <begin position="10"/>
        <end position="70"/>
    </location>
</feature>
<keyword evidence="1" id="KW-0805">Transcription regulation</keyword>
<dbReference type="PROSITE" id="PS50977">
    <property type="entry name" value="HTH_TETR_2"/>
    <property type="match status" value="1"/>
</dbReference>
<feature type="DNA-binding region" description="H-T-H motif" evidence="4">
    <location>
        <begin position="33"/>
        <end position="52"/>
    </location>
</feature>
<evidence type="ECO:0000313" key="6">
    <source>
        <dbReference type="EMBL" id="RKN40900.1"/>
    </source>
</evidence>
<dbReference type="Gene3D" id="1.10.357.10">
    <property type="entry name" value="Tetracycline Repressor, domain 2"/>
    <property type="match status" value="1"/>
</dbReference>
<evidence type="ECO:0000256" key="4">
    <source>
        <dbReference type="PROSITE-ProRule" id="PRU00335"/>
    </source>
</evidence>
<comment type="caution">
    <text evidence="6">The sequence shown here is derived from an EMBL/GenBank/DDBJ whole genome shotgun (WGS) entry which is preliminary data.</text>
</comment>
<evidence type="ECO:0000256" key="3">
    <source>
        <dbReference type="ARBA" id="ARBA00023163"/>
    </source>
</evidence>